<reference evidence="1" key="2">
    <citation type="submission" date="2020-09" db="EMBL/GenBank/DDBJ databases">
        <authorList>
            <person name="Sun Q."/>
            <person name="Ohkuma M."/>
        </authorList>
    </citation>
    <scope>NUCLEOTIDE SEQUENCE</scope>
    <source>
        <strain evidence="1">JCM 4490</strain>
    </source>
</reference>
<accession>A0A918J8J3</accession>
<comment type="caution">
    <text evidence="1">The sequence shown here is derived from an EMBL/GenBank/DDBJ whole genome shotgun (WGS) entry which is preliminary data.</text>
</comment>
<sequence>MATSGSTQGFGVRVCSLKRSTRQMIAPGTTYQIVQFPFGTAEPSDRYNMHQRRQPNGYVIDSANWDSDPRSGLIWPERAGWGTLQALMQWDPSDATEFRDQFVRDPFGFTPNPNDTTATDHRAVTSGGQYWTKVWGIFVDPATPLALRVAHNASAPVALRIAEFKLIIHYAE</sequence>
<keyword evidence="2" id="KW-1185">Reference proteome</keyword>
<evidence type="ECO:0000313" key="1">
    <source>
        <dbReference type="EMBL" id="GGW57126.1"/>
    </source>
</evidence>
<gene>
    <name evidence="1" type="ORF">GCM10010503_38070</name>
</gene>
<evidence type="ECO:0000313" key="2">
    <source>
        <dbReference type="Proteomes" id="UP000620224"/>
    </source>
</evidence>
<protein>
    <submittedName>
        <fullName evidence="1">Uncharacterized protein</fullName>
    </submittedName>
</protein>
<reference evidence="1" key="1">
    <citation type="journal article" date="2014" name="Int. J. Syst. Evol. Microbiol.">
        <title>Complete genome sequence of Corynebacterium casei LMG S-19264T (=DSM 44701T), isolated from a smear-ripened cheese.</title>
        <authorList>
            <consortium name="US DOE Joint Genome Institute (JGI-PGF)"/>
            <person name="Walter F."/>
            <person name="Albersmeier A."/>
            <person name="Kalinowski J."/>
            <person name="Ruckert C."/>
        </authorList>
    </citation>
    <scope>NUCLEOTIDE SEQUENCE</scope>
    <source>
        <strain evidence="1">JCM 4490</strain>
    </source>
</reference>
<dbReference type="RefSeq" id="WP_190016499.1">
    <property type="nucleotide sequence ID" value="NZ_BMUE01000007.1"/>
</dbReference>
<organism evidence="1 2">
    <name type="scientific">Streptomyces lucensis JCM 4490</name>
    <dbReference type="NCBI Taxonomy" id="1306176"/>
    <lineage>
        <taxon>Bacteria</taxon>
        <taxon>Bacillati</taxon>
        <taxon>Actinomycetota</taxon>
        <taxon>Actinomycetes</taxon>
        <taxon>Kitasatosporales</taxon>
        <taxon>Streptomycetaceae</taxon>
        <taxon>Streptomyces</taxon>
    </lineage>
</organism>
<dbReference type="Proteomes" id="UP000620224">
    <property type="component" value="Unassembled WGS sequence"/>
</dbReference>
<dbReference type="EMBL" id="BMUE01000007">
    <property type="protein sequence ID" value="GGW57126.1"/>
    <property type="molecule type" value="Genomic_DNA"/>
</dbReference>
<name>A0A918J8J3_9ACTN</name>
<dbReference type="AlphaFoldDB" id="A0A918J8J3"/>
<proteinExistence type="predicted"/>